<dbReference type="InterPro" id="IPR001734">
    <property type="entry name" value="Na/solute_symporter"/>
</dbReference>
<reference evidence="14 15" key="1">
    <citation type="submission" date="2024-02" db="EMBL/GenBank/DDBJ databases">
        <authorList>
            <person name="Daric V."/>
            <person name="Darras S."/>
        </authorList>
    </citation>
    <scope>NUCLEOTIDE SEQUENCE [LARGE SCALE GENOMIC DNA]</scope>
</reference>
<feature type="transmembrane region" description="Helical" evidence="13">
    <location>
        <begin position="99"/>
        <end position="124"/>
    </location>
</feature>
<keyword evidence="8" id="KW-0406">Ion transport</keyword>
<feature type="transmembrane region" description="Helical" evidence="13">
    <location>
        <begin position="201"/>
        <end position="220"/>
    </location>
</feature>
<sequence>MKAVIWTDALQTFIMFSGGLAAMIKIVIMVGGTNAVLESLEKGGRLNMWDFNLDPTLQRTFWTIFIGYNINLSHAMCVRQATGQRYLSCKSINHARMAAIISVFPTMLFTLVAVFSGCAAYAYYETCDPLQSGKITKYDQLMPHLVSEVFHSTPGMTGLFVSAAFSGTLSTVSSGINSLGSLILEDFIVPSKRSLSEASRVAISKTIAVGLGCLVLAMAFLTETMSGTIVSIGTSLDGSASGPLLALFTLGIFFPWTNTIGALVGLVVGMAMAGWISVSAIVYGIPPEMKRLLPISTDNCTNPENQTWLEISSLKNGDWNLTTSTPIQEEQSYTWFPVSFMYHSAIGFALTIIVGLLVSFATGANDPAKSDPKYFLPVVDNPMLPKKIIKFFRFGVPEVKKETHPESDEMIKLCRVKKEEANDSITNSNSTSEDNVKEYA</sequence>
<evidence type="ECO:0000256" key="3">
    <source>
        <dbReference type="ARBA" id="ARBA00022448"/>
    </source>
</evidence>
<comment type="subcellular location">
    <subcellularLocation>
        <location evidence="1">Cell membrane</location>
        <topology evidence="1">Multi-pass membrane protein</topology>
    </subcellularLocation>
</comment>
<comment type="caution">
    <text evidence="14">The sequence shown here is derived from an EMBL/GenBank/DDBJ whole genome shotgun (WGS) entry which is preliminary data.</text>
</comment>
<keyword evidence="3" id="KW-0813">Transport</keyword>
<evidence type="ECO:0008006" key="16">
    <source>
        <dbReference type="Google" id="ProtNLM"/>
    </source>
</evidence>
<dbReference type="PANTHER" id="PTHR42985">
    <property type="entry name" value="SODIUM-COUPLED MONOCARBOXYLATE TRANSPORTER"/>
    <property type="match status" value="1"/>
</dbReference>
<feature type="compositionally biased region" description="Polar residues" evidence="12">
    <location>
        <begin position="423"/>
        <end position="433"/>
    </location>
</feature>
<keyword evidence="9 13" id="KW-0472">Membrane</keyword>
<feature type="transmembrane region" description="Helical" evidence="13">
    <location>
        <begin position="57"/>
        <end position="78"/>
    </location>
</feature>
<evidence type="ECO:0000256" key="10">
    <source>
        <dbReference type="ARBA" id="ARBA00023201"/>
    </source>
</evidence>
<dbReference type="InterPro" id="IPR051163">
    <property type="entry name" value="Sodium:Solute_Symporter_SSF"/>
</dbReference>
<evidence type="ECO:0000256" key="12">
    <source>
        <dbReference type="SAM" id="MobiDB-lite"/>
    </source>
</evidence>
<feature type="region of interest" description="Disordered" evidence="12">
    <location>
        <begin position="421"/>
        <end position="440"/>
    </location>
</feature>
<feature type="transmembrane region" description="Helical" evidence="13">
    <location>
        <begin position="263"/>
        <end position="285"/>
    </location>
</feature>
<dbReference type="Proteomes" id="UP001642483">
    <property type="component" value="Unassembled WGS sequence"/>
</dbReference>
<keyword evidence="5 13" id="KW-0812">Transmembrane</keyword>
<evidence type="ECO:0000256" key="8">
    <source>
        <dbReference type="ARBA" id="ARBA00023065"/>
    </source>
</evidence>
<evidence type="ECO:0000256" key="6">
    <source>
        <dbReference type="ARBA" id="ARBA00022989"/>
    </source>
</evidence>
<keyword evidence="7" id="KW-0915">Sodium</keyword>
<dbReference type="Gene3D" id="1.20.1730.10">
    <property type="entry name" value="Sodium/glucose cotransporter"/>
    <property type="match status" value="1"/>
</dbReference>
<dbReference type="PROSITE" id="PS50283">
    <property type="entry name" value="NA_SOLUT_SYMP_3"/>
    <property type="match status" value="1"/>
</dbReference>
<evidence type="ECO:0000256" key="1">
    <source>
        <dbReference type="ARBA" id="ARBA00004651"/>
    </source>
</evidence>
<dbReference type="EMBL" id="CAWYQH010000141">
    <property type="protein sequence ID" value="CAK8694690.1"/>
    <property type="molecule type" value="Genomic_DNA"/>
</dbReference>
<gene>
    <name evidence="14" type="ORF">CVLEPA_LOCUS28041</name>
</gene>
<feature type="transmembrane region" description="Helical" evidence="13">
    <location>
        <begin position="240"/>
        <end position="256"/>
    </location>
</feature>
<evidence type="ECO:0000256" key="7">
    <source>
        <dbReference type="ARBA" id="ARBA00023053"/>
    </source>
</evidence>
<evidence type="ECO:0000256" key="2">
    <source>
        <dbReference type="ARBA" id="ARBA00006434"/>
    </source>
</evidence>
<accession>A0ABP0GT22</accession>
<proteinExistence type="inferred from homology"/>
<dbReference type="Pfam" id="PF00474">
    <property type="entry name" value="SSF"/>
    <property type="match status" value="1"/>
</dbReference>
<feature type="transmembrane region" description="Helical" evidence="13">
    <location>
        <begin position="12"/>
        <end position="37"/>
    </location>
</feature>
<evidence type="ECO:0000313" key="14">
    <source>
        <dbReference type="EMBL" id="CAK8694690.1"/>
    </source>
</evidence>
<keyword evidence="6 13" id="KW-1133">Transmembrane helix</keyword>
<keyword evidence="10" id="KW-0739">Sodium transport</keyword>
<comment type="similarity">
    <text evidence="2 11">Belongs to the sodium:solute symporter (SSF) (TC 2.A.21) family.</text>
</comment>
<feature type="transmembrane region" description="Helical" evidence="13">
    <location>
        <begin position="159"/>
        <end position="180"/>
    </location>
</feature>
<organism evidence="14 15">
    <name type="scientific">Clavelina lepadiformis</name>
    <name type="common">Light-bulb sea squirt</name>
    <name type="synonym">Ascidia lepadiformis</name>
    <dbReference type="NCBI Taxonomy" id="159417"/>
    <lineage>
        <taxon>Eukaryota</taxon>
        <taxon>Metazoa</taxon>
        <taxon>Chordata</taxon>
        <taxon>Tunicata</taxon>
        <taxon>Ascidiacea</taxon>
        <taxon>Aplousobranchia</taxon>
        <taxon>Clavelinidae</taxon>
        <taxon>Clavelina</taxon>
    </lineage>
</organism>
<evidence type="ECO:0000256" key="11">
    <source>
        <dbReference type="RuleBase" id="RU362091"/>
    </source>
</evidence>
<evidence type="ECO:0000256" key="9">
    <source>
        <dbReference type="ARBA" id="ARBA00023136"/>
    </source>
</evidence>
<evidence type="ECO:0000256" key="13">
    <source>
        <dbReference type="SAM" id="Phobius"/>
    </source>
</evidence>
<evidence type="ECO:0000256" key="5">
    <source>
        <dbReference type="ARBA" id="ARBA00022692"/>
    </source>
</evidence>
<dbReference type="InterPro" id="IPR038377">
    <property type="entry name" value="Na/Glc_symporter_sf"/>
</dbReference>
<feature type="transmembrane region" description="Helical" evidence="13">
    <location>
        <begin position="340"/>
        <end position="364"/>
    </location>
</feature>
<evidence type="ECO:0000313" key="15">
    <source>
        <dbReference type="Proteomes" id="UP001642483"/>
    </source>
</evidence>
<protein>
    <recommendedName>
        <fullName evidence="16">Sodium-coupled monocarboxylate transporter 2</fullName>
    </recommendedName>
</protein>
<evidence type="ECO:0000256" key="4">
    <source>
        <dbReference type="ARBA" id="ARBA00022475"/>
    </source>
</evidence>
<keyword evidence="4" id="KW-1003">Cell membrane</keyword>
<name>A0ABP0GT22_CLALP</name>
<dbReference type="PANTHER" id="PTHR42985:SF45">
    <property type="entry name" value="SODIUM_IODIDE COTRANSPORTER-LIKE"/>
    <property type="match status" value="1"/>
</dbReference>
<keyword evidence="15" id="KW-1185">Reference proteome</keyword>